<dbReference type="GO" id="GO:0005581">
    <property type="term" value="C:collagen trimer"/>
    <property type="evidence" value="ECO:0007669"/>
    <property type="project" value="UniProtKB-KW"/>
</dbReference>
<organism evidence="2 3">
    <name type="scientific">Ophiophagus hannah</name>
    <name type="common">King cobra</name>
    <name type="synonym">Naja hannah</name>
    <dbReference type="NCBI Taxonomy" id="8665"/>
    <lineage>
        <taxon>Eukaryota</taxon>
        <taxon>Metazoa</taxon>
        <taxon>Chordata</taxon>
        <taxon>Craniata</taxon>
        <taxon>Vertebrata</taxon>
        <taxon>Euteleostomi</taxon>
        <taxon>Lepidosauria</taxon>
        <taxon>Squamata</taxon>
        <taxon>Bifurcata</taxon>
        <taxon>Unidentata</taxon>
        <taxon>Episquamata</taxon>
        <taxon>Toxicofera</taxon>
        <taxon>Serpentes</taxon>
        <taxon>Colubroidea</taxon>
        <taxon>Elapidae</taxon>
        <taxon>Elapinae</taxon>
        <taxon>Ophiophagus</taxon>
    </lineage>
</organism>
<evidence type="ECO:0000313" key="2">
    <source>
        <dbReference type="EMBL" id="ETE63001.1"/>
    </source>
</evidence>
<feature type="non-terminal residue" evidence="2">
    <location>
        <position position="180"/>
    </location>
</feature>
<dbReference type="EMBL" id="AZIM01002956">
    <property type="protein sequence ID" value="ETE63001.1"/>
    <property type="molecule type" value="Genomic_DNA"/>
</dbReference>
<keyword evidence="3" id="KW-1185">Reference proteome</keyword>
<keyword evidence="2" id="KW-0176">Collagen</keyword>
<sequence>DQEEGRRGGNVSKAPLETRQKSRNCSDNSPPTLWGRVLSFPKDWGWGEVNRGGNLGEGKPPSPPVPLLKVSRRGREGREGTSAQHSWAGMPHLVGQNGGSQALLPQKGVESPPPCQASWGREQQAGKITVSFPPPLTQNNNFGRRQGPPFKRGRKEGGKEGRKEKRWEGRRKEGRKKKAT</sequence>
<evidence type="ECO:0000313" key="3">
    <source>
        <dbReference type="Proteomes" id="UP000018936"/>
    </source>
</evidence>
<feature type="non-terminal residue" evidence="2">
    <location>
        <position position="1"/>
    </location>
</feature>
<evidence type="ECO:0000256" key="1">
    <source>
        <dbReference type="SAM" id="MobiDB-lite"/>
    </source>
</evidence>
<name>V8NM26_OPHHA</name>
<dbReference type="Proteomes" id="UP000018936">
    <property type="component" value="Unassembled WGS sequence"/>
</dbReference>
<gene>
    <name evidence="2" type="primary">Col7a1</name>
    <name evidence="2" type="ORF">L345_11240</name>
</gene>
<dbReference type="AlphaFoldDB" id="V8NM26"/>
<protein>
    <submittedName>
        <fullName evidence="2">Collagen alpha-1(VII) chain</fullName>
    </submittedName>
</protein>
<proteinExistence type="predicted"/>
<feature type="region of interest" description="Disordered" evidence="1">
    <location>
        <begin position="49"/>
        <end position="180"/>
    </location>
</feature>
<accession>V8NM26</accession>
<comment type="caution">
    <text evidence="2">The sequence shown here is derived from an EMBL/GenBank/DDBJ whole genome shotgun (WGS) entry which is preliminary data.</text>
</comment>
<reference evidence="2 3" key="1">
    <citation type="journal article" date="2013" name="Proc. Natl. Acad. Sci. U.S.A.">
        <title>The king cobra genome reveals dynamic gene evolution and adaptation in the snake venom system.</title>
        <authorList>
            <person name="Vonk F.J."/>
            <person name="Casewell N.R."/>
            <person name="Henkel C.V."/>
            <person name="Heimberg A.M."/>
            <person name="Jansen H.J."/>
            <person name="McCleary R.J."/>
            <person name="Kerkkamp H.M."/>
            <person name="Vos R.A."/>
            <person name="Guerreiro I."/>
            <person name="Calvete J.J."/>
            <person name="Wuster W."/>
            <person name="Woods A.E."/>
            <person name="Logan J.M."/>
            <person name="Harrison R.A."/>
            <person name="Castoe T.A."/>
            <person name="de Koning A.P."/>
            <person name="Pollock D.D."/>
            <person name="Yandell M."/>
            <person name="Calderon D."/>
            <person name="Renjifo C."/>
            <person name="Currier R.B."/>
            <person name="Salgado D."/>
            <person name="Pla D."/>
            <person name="Sanz L."/>
            <person name="Hyder A.S."/>
            <person name="Ribeiro J.M."/>
            <person name="Arntzen J.W."/>
            <person name="van den Thillart G.E."/>
            <person name="Boetzer M."/>
            <person name="Pirovano W."/>
            <person name="Dirks R.P."/>
            <person name="Spaink H.P."/>
            <person name="Duboule D."/>
            <person name="McGlinn E."/>
            <person name="Kini R.M."/>
            <person name="Richardson M.K."/>
        </authorList>
    </citation>
    <scope>NUCLEOTIDE SEQUENCE</scope>
    <source>
        <tissue evidence="2">Blood</tissue>
    </source>
</reference>
<feature type="compositionally biased region" description="Basic and acidic residues" evidence="1">
    <location>
        <begin position="155"/>
        <end position="171"/>
    </location>
</feature>
<feature type="region of interest" description="Disordered" evidence="1">
    <location>
        <begin position="1"/>
        <end position="33"/>
    </location>
</feature>